<gene>
    <name evidence="7" type="ORF">DM01DRAFT_1315109</name>
</gene>
<evidence type="ECO:0000256" key="4">
    <source>
        <dbReference type="ARBA" id="ARBA00023242"/>
    </source>
</evidence>
<dbReference type="PANTHER" id="PTHR10350">
    <property type="entry name" value="NUCLEAR PORE COMPLEX PROTEIN NUP155"/>
    <property type="match status" value="1"/>
</dbReference>
<organism evidence="7 8">
    <name type="scientific">Hesseltinella vesiculosa</name>
    <dbReference type="NCBI Taxonomy" id="101127"/>
    <lineage>
        <taxon>Eukaryota</taxon>
        <taxon>Fungi</taxon>
        <taxon>Fungi incertae sedis</taxon>
        <taxon>Mucoromycota</taxon>
        <taxon>Mucoromycotina</taxon>
        <taxon>Mucoromycetes</taxon>
        <taxon>Mucorales</taxon>
        <taxon>Cunninghamellaceae</taxon>
        <taxon>Hesseltinella</taxon>
    </lineage>
</organism>
<dbReference type="Pfam" id="PF08801">
    <property type="entry name" value="Nucleoporin_N"/>
    <property type="match status" value="1"/>
</dbReference>
<dbReference type="InterPro" id="IPR042533">
    <property type="entry name" value="Nucleoporin_Nup155_C_1"/>
</dbReference>
<dbReference type="Gene3D" id="1.25.40.440">
    <property type="entry name" value="Nucleoporin, helical domain, central subdomain"/>
    <property type="match status" value="1"/>
</dbReference>
<evidence type="ECO:0000256" key="3">
    <source>
        <dbReference type="ARBA" id="ARBA00022448"/>
    </source>
</evidence>
<evidence type="ECO:0000256" key="1">
    <source>
        <dbReference type="ARBA" id="ARBA00004123"/>
    </source>
</evidence>
<dbReference type="GO" id="GO:0044611">
    <property type="term" value="C:nuclear pore inner ring"/>
    <property type="evidence" value="ECO:0007669"/>
    <property type="project" value="TreeGrafter"/>
</dbReference>
<keyword evidence="3" id="KW-0813">Transport</keyword>
<comment type="caution">
    <text evidence="7">The sequence shown here is derived from an EMBL/GenBank/DDBJ whole genome shotgun (WGS) entry which is preliminary data.</text>
</comment>
<dbReference type="OrthoDB" id="338970at2759"/>
<dbReference type="InterPro" id="IPR004870">
    <property type="entry name" value="Nucleoporin_Nup155"/>
</dbReference>
<dbReference type="GO" id="GO:0006405">
    <property type="term" value="P:RNA export from nucleus"/>
    <property type="evidence" value="ECO:0007669"/>
    <property type="project" value="TreeGrafter"/>
</dbReference>
<dbReference type="Gene3D" id="1.25.40.450">
    <property type="entry name" value="Nucleoporin, helical domain, N-terminal subdomain"/>
    <property type="match status" value="1"/>
</dbReference>
<evidence type="ECO:0000256" key="2">
    <source>
        <dbReference type="ARBA" id="ARBA00007373"/>
    </source>
</evidence>
<evidence type="ECO:0000259" key="5">
    <source>
        <dbReference type="Pfam" id="PF03177"/>
    </source>
</evidence>
<sequence length="1095" mass="123576">MNNTKGSPNHSQDDRLHDDVCKLIDDFMKQDQKEYDLSDYLRVPVSKDYNRPLTGTDGYYTMQGKTIKVPVSIIQSIDHDFFTFQGLLPEIGRAWITSDNRLFLWNYENGTDVYCFDDQDQIISSVALVKPRPGVFSDMVKYILVIATAIEVFVLGVDIHRGPSDPKGGKLIVHATDITASTNGQQITGIWGTDNGRVMMVGKNGHIYELKYANHRSWLHSVRLDCLTSSGLLSVLLPKWQWKDNYKSLAIDNERRALYALRENNNIDLFFLGRDDKTFQPVPHGLKDIEKSARIMSRQPIQGQHPRDFQIQSLHIVPNSESRIIHLVAVTERGYRLYFTHLQNALRKVSNLYPSMAPVTTGKIVMDPNGLELVHVRLPPQPQNVNLASPVNNLPSTSTNHLTSMAPATPATTMSPISQYGSHPISAAYYHCGVLVTAQSSLDNVSSDKVFLAYPVMGKNSTTSDTKTAADGRSNLYAQPVSATTTTYSETLMTLGTQGRVWAIAEDTSTSRLLFDNSGLYSDSPRKLLVFTDSGLTSFTKRRPVDTLYQILLKSRSNKDSSHRDLLGFIDQFGDAQACAISLSIVCSSYGSKSREHGEVALRASHFYFDFGGQPLSTGASLPQNTNYLGLAVGPSGTRFSSKHDGLVLYLSRLIAPIWHTAVLGKVCDASDIDQVLAIQGELLAVRANLKNLKEFLDKNPSMYTPPADHVTQIHDHVRQQAVLDEQKSFKEILKLVTHTVEAISFIDFVIDSKASDVLRCTRPDTRQTLLEMTMETLVAKPQGIQLKRDLIVATINKYASKHMHCNYDVVTKHLREQCPNLFSETDMKYYEGVESLSHAHKAEVEYERMQALEESVRYLMQAADAMSDEGLTEICVDYRYQGFYTGVVDLALARAYKLDPQRKGLAYRLDNSPVGDARQPVHDACVRCYEQIFQCIDEIQQLKQGVKLQRRPDQNQDLSAVLSQTLTKALASNDQLFHYTLYDWYRLRGMKRELLAVDSEFIVPYLKQQVQRKEGWDILWQYHRQRSRFLEAALYLEGLATLFPELTYEKRLEYLGLGIVNARCLGPDQLNNPDATHLLERLELQLEKLRSDLP</sequence>
<protein>
    <submittedName>
        <fullName evidence="7">Nucleoporin-domain-containing protein</fullName>
    </submittedName>
</protein>
<dbReference type="PANTHER" id="PTHR10350:SF6">
    <property type="entry name" value="NUCLEAR PORE COMPLEX PROTEIN NUP155"/>
    <property type="match status" value="1"/>
</dbReference>
<keyword evidence="4" id="KW-0539">Nucleus</keyword>
<dbReference type="InterPro" id="IPR014908">
    <property type="entry name" value="Nucleoporin_Nup133/Nup155_N"/>
</dbReference>
<dbReference type="InterPro" id="IPR042537">
    <property type="entry name" value="Nucleoporin_Nup155_C_2"/>
</dbReference>
<evidence type="ECO:0000313" key="8">
    <source>
        <dbReference type="Proteomes" id="UP000242146"/>
    </source>
</evidence>
<dbReference type="GO" id="GO:0036228">
    <property type="term" value="P:protein localization to nuclear inner membrane"/>
    <property type="evidence" value="ECO:0007669"/>
    <property type="project" value="TreeGrafter"/>
</dbReference>
<reference evidence="7 8" key="1">
    <citation type="submission" date="2016-07" db="EMBL/GenBank/DDBJ databases">
        <title>Pervasive Adenine N6-methylation of Active Genes in Fungi.</title>
        <authorList>
            <consortium name="DOE Joint Genome Institute"/>
            <person name="Mondo S.J."/>
            <person name="Dannebaum R.O."/>
            <person name="Kuo R.C."/>
            <person name="Labutti K."/>
            <person name="Haridas S."/>
            <person name="Kuo A."/>
            <person name="Salamov A."/>
            <person name="Ahrendt S.R."/>
            <person name="Lipzen A."/>
            <person name="Sullivan W."/>
            <person name="Andreopoulos W.B."/>
            <person name="Clum A."/>
            <person name="Lindquist E."/>
            <person name="Daum C."/>
            <person name="Ramamoorthy G.K."/>
            <person name="Gryganskyi A."/>
            <person name="Culley D."/>
            <person name="Magnuson J.K."/>
            <person name="James T.Y."/>
            <person name="O'Malley M.A."/>
            <person name="Stajich J.E."/>
            <person name="Spatafora J.W."/>
            <person name="Visel A."/>
            <person name="Grigoriev I.V."/>
        </authorList>
    </citation>
    <scope>NUCLEOTIDE SEQUENCE [LARGE SCALE GENOMIC DNA]</scope>
    <source>
        <strain evidence="7 8">NRRL 3301</strain>
    </source>
</reference>
<evidence type="ECO:0000259" key="6">
    <source>
        <dbReference type="Pfam" id="PF08801"/>
    </source>
</evidence>
<accession>A0A1X2GUZ0</accession>
<comment type="similarity">
    <text evidence="2">Belongs to the non-repetitive/WGA-negative nucleoporin family.</text>
</comment>
<dbReference type="GO" id="GO:0000972">
    <property type="term" value="P:transcription-dependent tethering of RNA polymerase II gene DNA at nuclear periphery"/>
    <property type="evidence" value="ECO:0007669"/>
    <property type="project" value="TreeGrafter"/>
</dbReference>
<dbReference type="AlphaFoldDB" id="A0A1X2GUZ0"/>
<keyword evidence="8" id="KW-1185">Reference proteome</keyword>
<feature type="domain" description="Nucleoporin Nup133/Nup155-like N-terminal" evidence="6">
    <location>
        <begin position="69"/>
        <end position="454"/>
    </location>
</feature>
<feature type="domain" description="Nucleoporin Nup133/Nup155-like C-terminal" evidence="5">
    <location>
        <begin position="641"/>
        <end position="1088"/>
    </location>
</feature>
<evidence type="ECO:0000313" key="7">
    <source>
        <dbReference type="EMBL" id="ORX61861.1"/>
    </source>
</evidence>
<dbReference type="Proteomes" id="UP000242146">
    <property type="component" value="Unassembled WGS sequence"/>
</dbReference>
<dbReference type="Pfam" id="PF03177">
    <property type="entry name" value="Nucleoporin_C"/>
    <property type="match status" value="1"/>
</dbReference>
<dbReference type="GO" id="GO:0017056">
    <property type="term" value="F:structural constituent of nuclear pore"/>
    <property type="evidence" value="ECO:0007669"/>
    <property type="project" value="InterPro"/>
</dbReference>
<dbReference type="GO" id="GO:0006606">
    <property type="term" value="P:protein import into nucleus"/>
    <property type="evidence" value="ECO:0007669"/>
    <property type="project" value="TreeGrafter"/>
</dbReference>
<dbReference type="EMBL" id="MCGT01000002">
    <property type="protein sequence ID" value="ORX61861.1"/>
    <property type="molecule type" value="Genomic_DNA"/>
</dbReference>
<name>A0A1X2GUZ0_9FUNG</name>
<dbReference type="InterPro" id="IPR007187">
    <property type="entry name" value="Nucleoporin_Nup133/Nup155_C"/>
</dbReference>
<proteinExistence type="inferred from homology"/>
<dbReference type="STRING" id="101127.A0A1X2GUZ0"/>
<comment type="subcellular location">
    <subcellularLocation>
        <location evidence="1">Nucleus</location>
    </subcellularLocation>
</comment>
<dbReference type="Gene3D" id="1.20.58.1780">
    <property type="match status" value="1"/>
</dbReference>